<evidence type="ECO:0000256" key="1">
    <source>
        <dbReference type="SAM" id="MobiDB-lite"/>
    </source>
</evidence>
<reference evidence="2 3" key="1">
    <citation type="journal article" date="2019" name="Commun. Biol.">
        <title>The bagworm genome reveals a unique fibroin gene that provides high tensile strength.</title>
        <authorList>
            <person name="Kono N."/>
            <person name="Nakamura H."/>
            <person name="Ohtoshi R."/>
            <person name="Tomita M."/>
            <person name="Numata K."/>
            <person name="Arakawa K."/>
        </authorList>
    </citation>
    <scope>NUCLEOTIDE SEQUENCE [LARGE SCALE GENOMIC DNA]</scope>
</reference>
<evidence type="ECO:0000313" key="2">
    <source>
        <dbReference type="EMBL" id="GBP07059.1"/>
    </source>
</evidence>
<keyword evidence="3" id="KW-1185">Reference proteome</keyword>
<name>A0A4C1SXY3_EUMVA</name>
<feature type="compositionally biased region" description="Basic and acidic residues" evidence="1">
    <location>
        <begin position="39"/>
        <end position="49"/>
    </location>
</feature>
<feature type="region of interest" description="Disordered" evidence="1">
    <location>
        <begin position="35"/>
        <end position="54"/>
    </location>
</feature>
<dbReference type="Proteomes" id="UP000299102">
    <property type="component" value="Unassembled WGS sequence"/>
</dbReference>
<comment type="caution">
    <text evidence="2">The sequence shown here is derived from an EMBL/GenBank/DDBJ whole genome shotgun (WGS) entry which is preliminary data.</text>
</comment>
<protein>
    <submittedName>
        <fullName evidence="2">Uncharacterized protein</fullName>
    </submittedName>
</protein>
<sequence length="110" mass="12782">MTISETFEFELHRAFDSNFHVLGWAVGRSKNCTTTLPGKRVEESSDSRRSPLPIDTRNRQWVTGLLDGIGYAIEGDRFDGKGRGRRVDHWNSRRLNEVQQRKLLPQLIYH</sequence>
<organism evidence="2 3">
    <name type="scientific">Eumeta variegata</name>
    <name type="common">Bagworm moth</name>
    <name type="synonym">Eumeta japonica</name>
    <dbReference type="NCBI Taxonomy" id="151549"/>
    <lineage>
        <taxon>Eukaryota</taxon>
        <taxon>Metazoa</taxon>
        <taxon>Ecdysozoa</taxon>
        <taxon>Arthropoda</taxon>
        <taxon>Hexapoda</taxon>
        <taxon>Insecta</taxon>
        <taxon>Pterygota</taxon>
        <taxon>Neoptera</taxon>
        <taxon>Endopterygota</taxon>
        <taxon>Lepidoptera</taxon>
        <taxon>Glossata</taxon>
        <taxon>Ditrysia</taxon>
        <taxon>Tineoidea</taxon>
        <taxon>Psychidae</taxon>
        <taxon>Oiketicinae</taxon>
        <taxon>Eumeta</taxon>
    </lineage>
</organism>
<evidence type="ECO:0000313" key="3">
    <source>
        <dbReference type="Proteomes" id="UP000299102"/>
    </source>
</evidence>
<accession>A0A4C1SXY3</accession>
<dbReference type="AlphaFoldDB" id="A0A4C1SXY3"/>
<gene>
    <name evidence="2" type="ORF">EVAR_4472_1</name>
</gene>
<proteinExistence type="predicted"/>
<dbReference type="EMBL" id="BGZK01000024">
    <property type="protein sequence ID" value="GBP07059.1"/>
    <property type="molecule type" value="Genomic_DNA"/>
</dbReference>